<organism evidence="1 2">
    <name type="scientific">Agrobacterium rosae</name>
    <dbReference type="NCBI Taxonomy" id="1972867"/>
    <lineage>
        <taxon>Bacteria</taxon>
        <taxon>Pseudomonadati</taxon>
        <taxon>Pseudomonadota</taxon>
        <taxon>Alphaproteobacteria</taxon>
        <taxon>Hyphomicrobiales</taxon>
        <taxon>Rhizobiaceae</taxon>
        <taxon>Rhizobium/Agrobacterium group</taxon>
        <taxon>Agrobacterium</taxon>
    </lineage>
</organism>
<dbReference type="EMBL" id="FMUE01000022">
    <property type="protein sequence ID" value="SCX35664.1"/>
    <property type="molecule type" value="Genomic_DNA"/>
</dbReference>
<gene>
    <name evidence="1" type="ORF">DSM25559_5081</name>
</gene>
<evidence type="ECO:0008006" key="3">
    <source>
        <dbReference type="Google" id="ProtNLM"/>
    </source>
</evidence>
<name>A0A1R3U4G1_9HYPH</name>
<evidence type="ECO:0000313" key="2">
    <source>
        <dbReference type="Proteomes" id="UP000187891"/>
    </source>
</evidence>
<proteinExistence type="predicted"/>
<protein>
    <recommendedName>
        <fullName evidence="3">IS110 family transposase</fullName>
    </recommendedName>
</protein>
<sequence length="36" mass="3810">MDHIIVGVDTHKANHIAVAINGNGARLDTMTIPASR</sequence>
<dbReference type="AlphaFoldDB" id="A0A1R3U4G1"/>
<accession>A0A1R3U4G1</accession>
<evidence type="ECO:0000313" key="1">
    <source>
        <dbReference type="EMBL" id="SCX35664.1"/>
    </source>
</evidence>
<dbReference type="Proteomes" id="UP000187891">
    <property type="component" value="Unassembled WGS sequence"/>
</dbReference>
<reference evidence="2" key="1">
    <citation type="submission" date="2016-10" db="EMBL/GenBank/DDBJ databases">
        <authorList>
            <person name="Wibberg D."/>
        </authorList>
    </citation>
    <scope>NUCLEOTIDE SEQUENCE [LARGE SCALE GENOMIC DNA]</scope>
</reference>